<organism evidence="7 8">
    <name type="scientific">Terasakiispira papahanaumokuakeensis</name>
    <dbReference type="NCBI Taxonomy" id="197479"/>
    <lineage>
        <taxon>Bacteria</taxon>
        <taxon>Pseudomonadati</taxon>
        <taxon>Pseudomonadota</taxon>
        <taxon>Gammaproteobacteria</taxon>
        <taxon>Oceanospirillales</taxon>
        <taxon>Terasakiispira</taxon>
    </lineage>
</organism>
<evidence type="ECO:0000313" key="8">
    <source>
        <dbReference type="Proteomes" id="UP000094291"/>
    </source>
</evidence>
<dbReference type="STRING" id="197479.BFW38_04845"/>
<dbReference type="Gene3D" id="3.40.50.2300">
    <property type="match status" value="1"/>
</dbReference>
<feature type="active site" description="Nucleophile" evidence="5">
    <location>
        <position position="10"/>
    </location>
</feature>
<evidence type="ECO:0000256" key="4">
    <source>
        <dbReference type="ARBA" id="ARBA00022912"/>
    </source>
</evidence>
<dbReference type="AlphaFoldDB" id="A0A1E2V810"/>
<name>A0A1E2V810_9GAMM</name>
<feature type="domain" description="Phosphotyrosine protein phosphatase I" evidence="6">
    <location>
        <begin position="4"/>
        <end position="154"/>
    </location>
</feature>
<dbReference type="FunFam" id="3.40.50.2300:FF:000113">
    <property type="entry name" value="Low molecular weight protein-tyrosine-phosphatase"/>
    <property type="match status" value="1"/>
</dbReference>
<dbReference type="PANTHER" id="PTHR11717:SF7">
    <property type="entry name" value="LOW MOLECULAR WEIGHT PHOSPHOTYROSINE PROTEIN PHOSPHATASE"/>
    <property type="match status" value="1"/>
</dbReference>
<sequence>MSTSRILFVCLGNICRSPAAEGVFRARAEQAGLLTPLEIDSAGTGDWHVGHAPDERMQQAAKRRGYALEALRARQVTAQDLDNFDLIFAMDEQNLKDLRAMASNENAAAKIQLFLNLAPDLAEHEVPDPYYGGPDGFDHVLDLIETASDALLKRLGAQ</sequence>
<dbReference type="InterPro" id="IPR023485">
    <property type="entry name" value="Ptyr_pPase"/>
</dbReference>
<proteinExistence type="inferred from homology"/>
<reference evidence="7 8" key="1">
    <citation type="submission" date="2016-08" db="EMBL/GenBank/DDBJ databases">
        <authorList>
            <person name="Seilhamer J.J."/>
        </authorList>
    </citation>
    <scope>NUCLEOTIDE SEQUENCE [LARGE SCALE GENOMIC DNA]</scope>
    <source>
        <strain evidence="7 8">PH27A</strain>
    </source>
</reference>
<accession>A0A1E2V810</accession>
<dbReference type="InterPro" id="IPR050438">
    <property type="entry name" value="LMW_PTPase"/>
</dbReference>
<dbReference type="SMART" id="SM00226">
    <property type="entry name" value="LMWPc"/>
    <property type="match status" value="1"/>
</dbReference>
<keyword evidence="8" id="KW-1185">Reference proteome</keyword>
<keyword evidence="3" id="KW-0378">Hydrolase</keyword>
<gene>
    <name evidence="7" type="ORF">BFW38_04845</name>
</gene>
<evidence type="ECO:0000256" key="3">
    <source>
        <dbReference type="ARBA" id="ARBA00022801"/>
    </source>
</evidence>
<feature type="active site" description="Proton donor" evidence="5">
    <location>
        <position position="128"/>
    </location>
</feature>
<evidence type="ECO:0000256" key="1">
    <source>
        <dbReference type="ARBA" id="ARBA00011063"/>
    </source>
</evidence>
<dbReference type="Proteomes" id="UP000094291">
    <property type="component" value="Unassembled WGS sequence"/>
</dbReference>
<dbReference type="GO" id="GO:0004725">
    <property type="term" value="F:protein tyrosine phosphatase activity"/>
    <property type="evidence" value="ECO:0007669"/>
    <property type="project" value="UniProtKB-EC"/>
</dbReference>
<dbReference type="EC" id="3.1.3.48" evidence="2"/>
<dbReference type="InterPro" id="IPR017867">
    <property type="entry name" value="Tyr_phospatase_low_mol_wt"/>
</dbReference>
<keyword evidence="4" id="KW-0904">Protein phosphatase</keyword>
<dbReference type="PANTHER" id="PTHR11717">
    <property type="entry name" value="LOW MOLECULAR WEIGHT PROTEIN TYROSINE PHOSPHATASE"/>
    <property type="match status" value="1"/>
</dbReference>
<feature type="active site" evidence="5">
    <location>
        <position position="16"/>
    </location>
</feature>
<dbReference type="OrthoDB" id="9784339at2"/>
<evidence type="ECO:0000256" key="5">
    <source>
        <dbReference type="PIRSR" id="PIRSR617867-1"/>
    </source>
</evidence>
<comment type="similarity">
    <text evidence="1">Belongs to the low molecular weight phosphotyrosine protein phosphatase family.</text>
</comment>
<dbReference type="InterPro" id="IPR036196">
    <property type="entry name" value="Ptyr_pPase_sf"/>
</dbReference>
<dbReference type="RefSeq" id="WP_068997371.1">
    <property type="nucleotide sequence ID" value="NZ_MDTQ01000001.1"/>
</dbReference>
<dbReference type="PRINTS" id="PR00719">
    <property type="entry name" value="LMWPTPASE"/>
</dbReference>
<dbReference type="CDD" id="cd16343">
    <property type="entry name" value="LMWPTP"/>
    <property type="match status" value="1"/>
</dbReference>
<evidence type="ECO:0000259" key="6">
    <source>
        <dbReference type="SMART" id="SM00226"/>
    </source>
</evidence>
<evidence type="ECO:0000256" key="2">
    <source>
        <dbReference type="ARBA" id="ARBA00013064"/>
    </source>
</evidence>
<dbReference type="SUPFAM" id="SSF52788">
    <property type="entry name" value="Phosphotyrosine protein phosphatases I"/>
    <property type="match status" value="1"/>
</dbReference>
<protein>
    <recommendedName>
        <fullName evidence="2">protein-tyrosine-phosphatase</fullName>
        <ecNumber evidence="2">3.1.3.48</ecNumber>
    </recommendedName>
</protein>
<dbReference type="Pfam" id="PF01451">
    <property type="entry name" value="LMWPc"/>
    <property type="match status" value="1"/>
</dbReference>
<evidence type="ECO:0000313" key="7">
    <source>
        <dbReference type="EMBL" id="ODC02976.1"/>
    </source>
</evidence>
<dbReference type="EMBL" id="MDTQ01000001">
    <property type="protein sequence ID" value="ODC02976.1"/>
    <property type="molecule type" value="Genomic_DNA"/>
</dbReference>
<comment type="caution">
    <text evidence="7">The sequence shown here is derived from an EMBL/GenBank/DDBJ whole genome shotgun (WGS) entry which is preliminary data.</text>
</comment>